<sequence>EDRDFNGVPEIAASNRSDFVYEAKRQAVISARPDLLTLVKEPLGGETKIAYSYQKLLDEPDIHTPFVTVASVETYDGRRSRGKTSFSYSNGRWNWPERMFLGFEKVTAVLPKIAGESTGPKVETVYRQDLATLGKIASVTRFDGAGKALEKVEETYETQLARKPYQALNTRTLKTVTFSDGVRKVQVDRTFDRFGNVTSETNLGDLAKPADDRLRKISYAVNPEAYIVNTPAIEFTYAGTSDALGNSEQVTSYIYDGAGETMVPPVKGLLTKVEHAAGVRNQAHAGATARVAFVRSYDAQGNLVSEADGAGNTTRYVYDGTYKLFPVEKQLPAFG</sequence>
<proteinExistence type="predicted"/>
<evidence type="ECO:0000313" key="3">
    <source>
        <dbReference type="Proteomes" id="UP000541347"/>
    </source>
</evidence>
<keyword evidence="3" id="KW-1185">Reference proteome</keyword>
<name>A0ABW9ZPS4_9HYPH</name>
<dbReference type="InterPro" id="IPR006530">
    <property type="entry name" value="YD"/>
</dbReference>
<dbReference type="EMBL" id="JAABLP010000019">
    <property type="protein sequence ID" value="NBN66088.1"/>
    <property type="molecule type" value="Genomic_DNA"/>
</dbReference>
<feature type="domain" description="Insecticide toxin TcdB middle/N-terminal" evidence="1">
    <location>
        <begin position="14"/>
        <end position="128"/>
    </location>
</feature>
<dbReference type="InterPro" id="IPR022045">
    <property type="entry name" value="TcdB_toxin_mid/N"/>
</dbReference>
<feature type="non-terminal residue" evidence="2">
    <location>
        <position position="1"/>
    </location>
</feature>
<protein>
    <recommendedName>
        <fullName evidence="1">Insecticide toxin TcdB middle/N-terminal domain-containing protein</fullName>
    </recommendedName>
</protein>
<dbReference type="Gene3D" id="2.180.10.10">
    <property type="entry name" value="RHS repeat-associated core"/>
    <property type="match status" value="1"/>
</dbReference>
<evidence type="ECO:0000259" key="1">
    <source>
        <dbReference type="Pfam" id="PF12256"/>
    </source>
</evidence>
<reference evidence="2 3" key="1">
    <citation type="submission" date="2020-01" db="EMBL/GenBank/DDBJ databases">
        <authorList>
            <person name="Peng S.Y."/>
            <person name="Li J."/>
            <person name="Wang M."/>
            <person name="Wang L."/>
            <person name="Wang C.Q."/>
            <person name="Wang J.R."/>
        </authorList>
    </citation>
    <scope>NUCLEOTIDE SEQUENCE [LARGE SCALE GENOMIC DNA]</scope>
    <source>
        <strain evidence="2 3">XCT-34</strain>
    </source>
</reference>
<comment type="caution">
    <text evidence="2">The sequence shown here is derived from an EMBL/GenBank/DDBJ whole genome shotgun (WGS) entry which is preliminary data.</text>
</comment>
<dbReference type="NCBIfam" id="TIGR01643">
    <property type="entry name" value="YD_repeat_2x"/>
    <property type="match status" value="1"/>
</dbReference>
<feature type="non-terminal residue" evidence="2">
    <location>
        <position position="335"/>
    </location>
</feature>
<dbReference type="Proteomes" id="UP000541347">
    <property type="component" value="Unassembled WGS sequence"/>
</dbReference>
<organism evidence="2 3">
    <name type="scientific">Pannonibacter tanglangensis</name>
    <dbReference type="NCBI Taxonomy" id="2750084"/>
    <lineage>
        <taxon>Bacteria</taxon>
        <taxon>Pseudomonadati</taxon>
        <taxon>Pseudomonadota</taxon>
        <taxon>Alphaproteobacteria</taxon>
        <taxon>Hyphomicrobiales</taxon>
        <taxon>Stappiaceae</taxon>
        <taxon>Pannonibacter</taxon>
    </lineage>
</organism>
<dbReference type="Pfam" id="PF05593">
    <property type="entry name" value="RHS_repeat"/>
    <property type="match status" value="1"/>
</dbReference>
<dbReference type="InterPro" id="IPR031325">
    <property type="entry name" value="RHS_repeat"/>
</dbReference>
<gene>
    <name evidence="2" type="ORF">GWI71_20595</name>
</gene>
<evidence type="ECO:0000313" key="2">
    <source>
        <dbReference type="EMBL" id="NBN66088.1"/>
    </source>
</evidence>
<dbReference type="Pfam" id="PF12256">
    <property type="entry name" value="TcdB_toxin_midN"/>
    <property type="match status" value="1"/>
</dbReference>
<accession>A0ABW9ZPS4</accession>